<keyword evidence="8" id="KW-1185">Reference proteome</keyword>
<protein>
    <recommendedName>
        <fullName evidence="6">RNA polymerase sigma-70 region 2 domain-containing protein</fullName>
    </recommendedName>
</protein>
<dbReference type="GO" id="GO:0003677">
    <property type="term" value="F:DNA binding"/>
    <property type="evidence" value="ECO:0007669"/>
    <property type="project" value="UniProtKB-KW"/>
</dbReference>
<dbReference type="Pfam" id="PF04542">
    <property type="entry name" value="Sigma70_r2"/>
    <property type="match status" value="1"/>
</dbReference>
<reference evidence="8" key="1">
    <citation type="submission" date="2019-10" db="EMBL/GenBank/DDBJ databases">
        <title>Lacipirellula parvula gen. nov., sp. nov., representing a lineage of planctomycetes widespread in freshwater anoxic habitats, and description of the family Lacipirellulaceae.</title>
        <authorList>
            <person name="Dedysh S.N."/>
            <person name="Kulichevskaya I.S."/>
            <person name="Beletsky A.V."/>
            <person name="Rakitin A.L."/>
            <person name="Mardanov A.V."/>
            <person name="Ivanova A.A."/>
            <person name="Saltykova V.X."/>
            <person name="Rijpstra W.I.C."/>
            <person name="Sinninghe Damste J.S."/>
            <person name="Ravin N.V."/>
        </authorList>
    </citation>
    <scope>NUCLEOTIDE SEQUENCE [LARGE SCALE GENOMIC DNA]</scope>
    <source>
        <strain evidence="8">PX69</strain>
    </source>
</reference>
<gene>
    <name evidence="7" type="ORF">PLANPX_1137</name>
</gene>
<dbReference type="PANTHER" id="PTHR43133">
    <property type="entry name" value="RNA POLYMERASE ECF-TYPE SIGMA FACTO"/>
    <property type="match status" value="1"/>
</dbReference>
<dbReference type="SUPFAM" id="SSF88659">
    <property type="entry name" value="Sigma3 and sigma4 domains of RNA polymerase sigma factors"/>
    <property type="match status" value="1"/>
</dbReference>
<dbReference type="SUPFAM" id="SSF88946">
    <property type="entry name" value="Sigma2 domain of RNA polymerase sigma factors"/>
    <property type="match status" value="1"/>
</dbReference>
<evidence type="ECO:0000256" key="4">
    <source>
        <dbReference type="ARBA" id="ARBA00023125"/>
    </source>
</evidence>
<dbReference type="EMBL" id="AP021861">
    <property type="protein sequence ID" value="BBO31525.1"/>
    <property type="molecule type" value="Genomic_DNA"/>
</dbReference>
<dbReference type="InterPro" id="IPR036388">
    <property type="entry name" value="WH-like_DNA-bd_sf"/>
</dbReference>
<sequence length="185" mass="20831">MTAVSDPPQQAFDLARLVHEHQADVWRYLRFLGASNDDADDLTQETFLAVGRTPFEIRSRHETAAYLRTAARNQLLMLRRRQGRQIETVDLAAAEEVWAEATGDGGMNEFLDALGQCYETLAGRTREAIDGFYRDDKSRDQLAAELALSLDGVKSLLRRTRTALRDCIERRLGRQSSATNEGEVT</sequence>
<dbReference type="InterPro" id="IPR007627">
    <property type="entry name" value="RNA_pol_sigma70_r2"/>
</dbReference>
<evidence type="ECO:0000259" key="6">
    <source>
        <dbReference type="Pfam" id="PF04542"/>
    </source>
</evidence>
<dbReference type="Gene3D" id="1.10.10.10">
    <property type="entry name" value="Winged helix-like DNA-binding domain superfamily/Winged helix DNA-binding domain"/>
    <property type="match status" value="1"/>
</dbReference>
<organism evidence="7 8">
    <name type="scientific">Lacipirellula parvula</name>
    <dbReference type="NCBI Taxonomy" id="2650471"/>
    <lineage>
        <taxon>Bacteria</taxon>
        <taxon>Pseudomonadati</taxon>
        <taxon>Planctomycetota</taxon>
        <taxon>Planctomycetia</taxon>
        <taxon>Pirellulales</taxon>
        <taxon>Lacipirellulaceae</taxon>
        <taxon>Lacipirellula</taxon>
    </lineage>
</organism>
<dbReference type="InterPro" id="IPR014284">
    <property type="entry name" value="RNA_pol_sigma-70_dom"/>
</dbReference>
<evidence type="ECO:0000313" key="8">
    <source>
        <dbReference type="Proteomes" id="UP000326837"/>
    </source>
</evidence>
<evidence type="ECO:0000256" key="5">
    <source>
        <dbReference type="ARBA" id="ARBA00023163"/>
    </source>
</evidence>
<keyword evidence="3" id="KW-0731">Sigma factor</keyword>
<comment type="similarity">
    <text evidence="1">Belongs to the sigma-70 factor family. ECF subfamily.</text>
</comment>
<evidence type="ECO:0000313" key="7">
    <source>
        <dbReference type="EMBL" id="BBO31525.1"/>
    </source>
</evidence>
<dbReference type="GO" id="GO:0016987">
    <property type="term" value="F:sigma factor activity"/>
    <property type="evidence" value="ECO:0007669"/>
    <property type="project" value="UniProtKB-KW"/>
</dbReference>
<proteinExistence type="inferred from homology"/>
<keyword evidence="5" id="KW-0804">Transcription</keyword>
<name>A0A5K7X555_9BACT</name>
<evidence type="ECO:0000256" key="1">
    <source>
        <dbReference type="ARBA" id="ARBA00010641"/>
    </source>
</evidence>
<dbReference type="Gene3D" id="1.10.1740.10">
    <property type="match status" value="1"/>
</dbReference>
<keyword evidence="2" id="KW-0805">Transcription regulation</keyword>
<dbReference type="GO" id="GO:0006352">
    <property type="term" value="P:DNA-templated transcription initiation"/>
    <property type="evidence" value="ECO:0007669"/>
    <property type="project" value="InterPro"/>
</dbReference>
<dbReference type="InterPro" id="IPR039425">
    <property type="entry name" value="RNA_pol_sigma-70-like"/>
</dbReference>
<dbReference type="KEGG" id="lpav:PLANPX_1137"/>
<dbReference type="AlphaFoldDB" id="A0A5K7X555"/>
<dbReference type="InterPro" id="IPR013325">
    <property type="entry name" value="RNA_pol_sigma_r2"/>
</dbReference>
<evidence type="ECO:0000256" key="2">
    <source>
        <dbReference type="ARBA" id="ARBA00023015"/>
    </source>
</evidence>
<evidence type="ECO:0000256" key="3">
    <source>
        <dbReference type="ARBA" id="ARBA00023082"/>
    </source>
</evidence>
<dbReference type="InterPro" id="IPR013324">
    <property type="entry name" value="RNA_pol_sigma_r3/r4-like"/>
</dbReference>
<dbReference type="NCBIfam" id="TIGR02937">
    <property type="entry name" value="sigma70-ECF"/>
    <property type="match status" value="1"/>
</dbReference>
<keyword evidence="4" id="KW-0238">DNA-binding</keyword>
<accession>A0A5K7X555</accession>
<dbReference type="Proteomes" id="UP000326837">
    <property type="component" value="Chromosome"/>
</dbReference>
<dbReference type="PANTHER" id="PTHR43133:SF8">
    <property type="entry name" value="RNA POLYMERASE SIGMA FACTOR HI_1459-RELATED"/>
    <property type="match status" value="1"/>
</dbReference>
<feature type="domain" description="RNA polymerase sigma-70 region 2" evidence="6">
    <location>
        <begin position="17"/>
        <end position="84"/>
    </location>
</feature>